<dbReference type="EMBL" id="CABPST010000015">
    <property type="protein sequence ID" value="VVE90361.1"/>
    <property type="molecule type" value="Genomic_DNA"/>
</dbReference>
<reference evidence="2 3" key="1">
    <citation type="submission" date="2019-08" db="EMBL/GenBank/DDBJ databases">
        <authorList>
            <person name="Peeters C."/>
        </authorList>
    </citation>
    <scope>NUCLEOTIDE SEQUENCE [LARGE SCALE GENOMIC DNA]</scope>
    <source>
        <strain evidence="2 3">LMG 20603</strain>
    </source>
</reference>
<sequence length="86" mass="9109">MDFGALGRIIGSAASGSLGGDSNTTYSKTIEAAFSDSYNDVVRAVKNDKQQTAAGGLGNGRQLGVQDDDAPVPTKNATQKKKWFWR</sequence>
<name>A0A5E5BVJ2_9BURK</name>
<proteinExistence type="predicted"/>
<keyword evidence="3" id="KW-1185">Reference proteome</keyword>
<evidence type="ECO:0000313" key="2">
    <source>
        <dbReference type="EMBL" id="VVE90361.1"/>
    </source>
</evidence>
<dbReference type="AlphaFoldDB" id="A0A5E5BVJ2"/>
<feature type="region of interest" description="Disordered" evidence="1">
    <location>
        <begin position="52"/>
        <end position="86"/>
    </location>
</feature>
<protein>
    <submittedName>
        <fullName evidence="2">Curli assembly protein CsgG</fullName>
    </submittedName>
</protein>
<gene>
    <name evidence="2" type="ORF">PBR20603_04345</name>
</gene>
<accession>A0A5E5BVJ2</accession>
<organism evidence="2 3">
    <name type="scientific">Pandoraea bronchicola</name>
    <dbReference type="NCBI Taxonomy" id="2508287"/>
    <lineage>
        <taxon>Bacteria</taxon>
        <taxon>Pseudomonadati</taxon>
        <taxon>Pseudomonadota</taxon>
        <taxon>Betaproteobacteria</taxon>
        <taxon>Burkholderiales</taxon>
        <taxon>Burkholderiaceae</taxon>
        <taxon>Pandoraea</taxon>
    </lineage>
</organism>
<dbReference type="Proteomes" id="UP000382040">
    <property type="component" value="Unassembled WGS sequence"/>
</dbReference>
<evidence type="ECO:0000313" key="3">
    <source>
        <dbReference type="Proteomes" id="UP000382040"/>
    </source>
</evidence>
<dbReference type="RefSeq" id="WP_174978015.1">
    <property type="nucleotide sequence ID" value="NZ_CABPST010000015.1"/>
</dbReference>
<evidence type="ECO:0000256" key="1">
    <source>
        <dbReference type="SAM" id="MobiDB-lite"/>
    </source>
</evidence>